<dbReference type="Pfam" id="PF01773">
    <property type="entry name" value="Nucleos_tra2_N"/>
    <property type="match status" value="1"/>
</dbReference>
<keyword evidence="6 8" id="KW-0472">Membrane</keyword>
<evidence type="ECO:0000259" key="11">
    <source>
        <dbReference type="Pfam" id="PF07670"/>
    </source>
</evidence>
<reference evidence="12 13" key="1">
    <citation type="submission" date="2024-04" db="EMBL/GenBank/DDBJ databases">
        <title>genome sequences of Mucor flavus KT1a and Helicostylum pulchrum KT1b strains isolated from the surface of a dry-aged beef.</title>
        <authorList>
            <person name="Toyotome T."/>
            <person name="Hosono M."/>
            <person name="Torimaru M."/>
            <person name="Fukuda K."/>
            <person name="Mikami N."/>
        </authorList>
    </citation>
    <scope>NUCLEOTIDE SEQUENCE [LARGE SCALE GENOMIC DNA]</scope>
    <source>
        <strain evidence="12 13">KT1a</strain>
    </source>
</reference>
<feature type="transmembrane region" description="Helical" evidence="8">
    <location>
        <begin position="528"/>
        <end position="549"/>
    </location>
</feature>
<feature type="transmembrane region" description="Helical" evidence="8">
    <location>
        <begin position="399"/>
        <end position="419"/>
    </location>
</feature>
<evidence type="ECO:0000313" key="12">
    <source>
        <dbReference type="EMBL" id="GAA5813187.1"/>
    </source>
</evidence>
<feature type="transmembrane region" description="Helical" evidence="8">
    <location>
        <begin position="224"/>
        <end position="247"/>
    </location>
</feature>
<dbReference type="PANTHER" id="PTHR10590">
    <property type="entry name" value="SODIUM/NUCLEOSIDE COTRANSPORTER"/>
    <property type="match status" value="1"/>
</dbReference>
<feature type="transmembrane region" description="Helical" evidence="8">
    <location>
        <begin position="43"/>
        <end position="63"/>
    </location>
</feature>
<dbReference type="InterPro" id="IPR011657">
    <property type="entry name" value="CNT_C_dom"/>
</dbReference>
<name>A0ABP9Z261_9FUNG</name>
<evidence type="ECO:0000256" key="7">
    <source>
        <dbReference type="SAM" id="MobiDB-lite"/>
    </source>
</evidence>
<keyword evidence="5 8" id="KW-1133">Transmembrane helix</keyword>
<dbReference type="Pfam" id="PF07670">
    <property type="entry name" value="Gate"/>
    <property type="match status" value="1"/>
</dbReference>
<feature type="transmembrane region" description="Helical" evidence="8">
    <location>
        <begin position="431"/>
        <end position="450"/>
    </location>
</feature>
<dbReference type="EMBL" id="BAABUK010000016">
    <property type="protein sequence ID" value="GAA5813187.1"/>
    <property type="molecule type" value="Genomic_DNA"/>
</dbReference>
<evidence type="ECO:0000256" key="2">
    <source>
        <dbReference type="ARBA" id="ARBA00009033"/>
    </source>
</evidence>
<comment type="subcellular location">
    <subcellularLocation>
        <location evidence="1">Cell membrane</location>
        <topology evidence="1">Multi-pass membrane protein</topology>
    </subcellularLocation>
</comment>
<dbReference type="PANTHER" id="PTHR10590:SF4">
    <property type="entry name" value="SOLUTE CARRIER FAMILY 28 MEMBER 3"/>
    <property type="match status" value="1"/>
</dbReference>
<protein>
    <submittedName>
        <fullName evidence="12">Uncharacterized protein</fullName>
    </submittedName>
</protein>
<evidence type="ECO:0000256" key="3">
    <source>
        <dbReference type="ARBA" id="ARBA00022475"/>
    </source>
</evidence>
<accession>A0ABP9Z261</accession>
<keyword evidence="4 8" id="KW-0812">Transmembrane</keyword>
<evidence type="ECO:0000256" key="6">
    <source>
        <dbReference type="ARBA" id="ARBA00023136"/>
    </source>
</evidence>
<dbReference type="Proteomes" id="UP001473302">
    <property type="component" value="Unassembled WGS sequence"/>
</dbReference>
<evidence type="ECO:0000256" key="8">
    <source>
        <dbReference type="SAM" id="Phobius"/>
    </source>
</evidence>
<feature type="transmembrane region" description="Helical" evidence="8">
    <location>
        <begin position="183"/>
        <end position="204"/>
    </location>
</feature>
<feature type="domain" description="Concentrative nucleoside transporter C-terminal" evidence="10">
    <location>
        <begin position="341"/>
        <end position="547"/>
    </location>
</feature>
<feature type="transmembrane region" description="Helical" evidence="8">
    <location>
        <begin position="123"/>
        <end position="140"/>
    </location>
</feature>
<sequence length="550" mass="60504">MEQDSVTITISQKEGSVGSTESHSIEEGATAHRSRTFYNLYRIYIHFLIWLGLTGFLCASYALQIPKGYSQELLVLGIIYLYITLYIIFCHVPTTLVTRPIVTTLKFVSSTLEKFLTPKKRSIIYSILVTLIIVSIVFSFPESQNSPRLKRLVSLFGIFVFIIITFATSVHRQHVQWNTISTAILLQFLLALFVFRTSVGHSLFQWISAFVETFLHNAHYGSEFVFGTAAANAGTFALNVFPALIFFSSVVQMLYYLGTIQWVLSKVSVIFIHLLGISGAESVVAIASPFLGCCENTLLIQPLLRRLTKSEIHQILTSGFATISGSVLYGYISMGVSGQALLTSCIMSIPCSVAISKLRYPETEISETKEKILVHVDESTTNLLQAAGNGADLGIKISFLIIANIISILAILYAANQFLTWLGNFVNINELTLQLITGYIFVPIAWLIGADNKDLVLVGRLMATKIWSNEFIAFQQLTNEYKGQLTLRSELVSTYALCGFANFGSVGMQVGVMGALAPSRLDDISQLAISALICGSMSTWLSAAVAGMLL</sequence>
<dbReference type="InterPro" id="IPR002668">
    <property type="entry name" value="CNT_N_dom"/>
</dbReference>
<evidence type="ECO:0000256" key="5">
    <source>
        <dbReference type="ARBA" id="ARBA00022989"/>
    </source>
</evidence>
<dbReference type="InterPro" id="IPR011642">
    <property type="entry name" value="Gate_dom"/>
</dbReference>
<evidence type="ECO:0000259" key="10">
    <source>
        <dbReference type="Pfam" id="PF07662"/>
    </source>
</evidence>
<feature type="domain" description="Concentrative nucleoside transporter N-terminal" evidence="9">
    <location>
        <begin position="156"/>
        <end position="228"/>
    </location>
</feature>
<feature type="transmembrane region" description="Helical" evidence="8">
    <location>
        <begin position="492"/>
        <end position="516"/>
    </location>
</feature>
<feature type="region of interest" description="Disordered" evidence="7">
    <location>
        <begin position="1"/>
        <end position="25"/>
    </location>
</feature>
<evidence type="ECO:0000313" key="13">
    <source>
        <dbReference type="Proteomes" id="UP001473302"/>
    </source>
</evidence>
<feature type="transmembrane region" description="Helical" evidence="8">
    <location>
        <begin position="75"/>
        <end position="102"/>
    </location>
</feature>
<feature type="transmembrane region" description="Helical" evidence="8">
    <location>
        <begin position="152"/>
        <end position="171"/>
    </location>
</feature>
<dbReference type="Pfam" id="PF07662">
    <property type="entry name" value="Nucleos_tra2_C"/>
    <property type="match status" value="1"/>
</dbReference>
<evidence type="ECO:0000256" key="4">
    <source>
        <dbReference type="ARBA" id="ARBA00022692"/>
    </source>
</evidence>
<comment type="caution">
    <text evidence="12">The sequence shown here is derived from an EMBL/GenBank/DDBJ whole genome shotgun (WGS) entry which is preliminary data.</text>
</comment>
<gene>
    <name evidence="12" type="ORF">MFLAVUS_006661</name>
</gene>
<keyword evidence="3" id="KW-1003">Cell membrane</keyword>
<comment type="similarity">
    <text evidence="2">Belongs to the concentrative nucleoside transporter (CNT) (TC 2.A.41) family.</text>
</comment>
<organism evidence="12 13">
    <name type="scientific">Mucor flavus</name>
    <dbReference type="NCBI Taxonomy" id="439312"/>
    <lineage>
        <taxon>Eukaryota</taxon>
        <taxon>Fungi</taxon>
        <taxon>Fungi incertae sedis</taxon>
        <taxon>Mucoromycota</taxon>
        <taxon>Mucoromycotina</taxon>
        <taxon>Mucoromycetes</taxon>
        <taxon>Mucorales</taxon>
        <taxon>Mucorineae</taxon>
        <taxon>Mucoraceae</taxon>
        <taxon>Mucor</taxon>
    </lineage>
</organism>
<feature type="compositionally biased region" description="Polar residues" evidence="7">
    <location>
        <begin position="1"/>
        <end position="22"/>
    </location>
</feature>
<dbReference type="InterPro" id="IPR008276">
    <property type="entry name" value="C_nuclsd_transpt"/>
</dbReference>
<feature type="transmembrane region" description="Helical" evidence="8">
    <location>
        <begin position="312"/>
        <end position="332"/>
    </location>
</feature>
<feature type="domain" description="Nucleoside transporter/FeoB GTPase Gate" evidence="11">
    <location>
        <begin position="238"/>
        <end position="335"/>
    </location>
</feature>
<keyword evidence="13" id="KW-1185">Reference proteome</keyword>
<proteinExistence type="inferred from homology"/>
<evidence type="ECO:0000256" key="1">
    <source>
        <dbReference type="ARBA" id="ARBA00004651"/>
    </source>
</evidence>
<evidence type="ECO:0000259" key="9">
    <source>
        <dbReference type="Pfam" id="PF01773"/>
    </source>
</evidence>